<dbReference type="InterPro" id="IPR015943">
    <property type="entry name" value="WD40/YVTN_repeat-like_dom_sf"/>
</dbReference>
<reference evidence="3 4" key="1">
    <citation type="submission" date="2020-04" db="EMBL/GenBank/DDBJ databases">
        <title>MicrobeNet Type strains.</title>
        <authorList>
            <person name="Nicholson A.C."/>
        </authorList>
    </citation>
    <scope>NUCLEOTIDE SEQUENCE [LARGE SCALE GENOMIC DNA]</scope>
    <source>
        <strain evidence="3 4">DSM 44113</strain>
    </source>
</reference>
<feature type="compositionally biased region" description="Polar residues" evidence="1">
    <location>
        <begin position="22"/>
        <end position="33"/>
    </location>
</feature>
<keyword evidence="2" id="KW-0732">Signal</keyword>
<dbReference type="InterPro" id="IPR047697">
    <property type="entry name" value="AztD-like"/>
</dbReference>
<feature type="signal peptide" evidence="2">
    <location>
        <begin position="1"/>
        <end position="26"/>
    </location>
</feature>
<evidence type="ECO:0008006" key="5">
    <source>
        <dbReference type="Google" id="ProtNLM"/>
    </source>
</evidence>
<evidence type="ECO:0000256" key="1">
    <source>
        <dbReference type="SAM" id="MobiDB-lite"/>
    </source>
</evidence>
<keyword evidence="4" id="KW-1185">Reference proteome</keyword>
<comment type="caution">
    <text evidence="3">The sequence shown here is derived from an EMBL/GenBank/DDBJ whole genome shotgun (WGS) entry which is preliminary data.</text>
</comment>
<dbReference type="NCBIfam" id="NF038015">
    <property type="entry name" value="AztD"/>
    <property type="match status" value="1"/>
</dbReference>
<gene>
    <name evidence="3" type="ORF">HF999_11505</name>
</gene>
<dbReference type="RefSeq" id="WP_168546012.1">
    <property type="nucleotide sequence ID" value="NZ_BAAAKS010000017.1"/>
</dbReference>
<organism evidence="3 4">
    <name type="scientific">Tsukamurella spumae</name>
    <dbReference type="NCBI Taxonomy" id="44753"/>
    <lineage>
        <taxon>Bacteria</taxon>
        <taxon>Bacillati</taxon>
        <taxon>Actinomycetota</taxon>
        <taxon>Actinomycetes</taxon>
        <taxon>Mycobacteriales</taxon>
        <taxon>Tsukamurellaceae</taxon>
        <taxon>Tsukamurella</taxon>
    </lineage>
</organism>
<feature type="chain" id="PRO_5039219099" description="PQQ-binding-like beta-propeller repeat protein" evidence="2">
    <location>
        <begin position="27"/>
        <end position="419"/>
    </location>
</feature>
<proteinExistence type="predicted"/>
<dbReference type="SUPFAM" id="SSF50969">
    <property type="entry name" value="YVTN repeat-like/Quinoprotein amine dehydrogenase"/>
    <property type="match status" value="1"/>
</dbReference>
<protein>
    <recommendedName>
        <fullName evidence="5">PQQ-binding-like beta-propeller repeat protein</fullName>
    </recommendedName>
</protein>
<feature type="region of interest" description="Disordered" evidence="1">
    <location>
        <begin position="22"/>
        <end position="51"/>
    </location>
</feature>
<evidence type="ECO:0000313" key="4">
    <source>
        <dbReference type="Proteomes" id="UP000582646"/>
    </source>
</evidence>
<dbReference type="Gene3D" id="2.130.10.10">
    <property type="entry name" value="YVTN repeat-like/Quinoprotein amine dehydrogenase"/>
    <property type="match status" value="1"/>
</dbReference>
<evidence type="ECO:0000313" key="3">
    <source>
        <dbReference type="EMBL" id="NKY18993.1"/>
    </source>
</evidence>
<name>A0A846X1C8_9ACTN</name>
<dbReference type="AlphaFoldDB" id="A0A846X1C8"/>
<feature type="compositionally biased region" description="Low complexity" evidence="1">
    <location>
        <begin position="34"/>
        <end position="45"/>
    </location>
</feature>
<sequence length="419" mass="43813">MSKHRKLAVPLLAAALLAAGCGSSQPDPAPSTTASGSDADAPGGATEQRRAAPRLAVTYDGGVQVVDATTLQKVADLPGEGYLRVNPAGDGRHVFLSEGTGFRLLDLGTWSAPHGDHQHFYTSAPRRTDIRVAAPEPGHVVRHDGRTVLFADGTGAVTSFPSGAVADPNAPRATYTAPKPHHGVAVERADGSMLITLGDEKTRTGVAILDKDRKEIARNEQCPGVHGEGAAEGGVVLFGCEDGVLVVRGNDIVKTAAPTPGYARTGNVAATEAHAVVLGDYKVDKAAKPERPTRVSLIDTRTGAVKLVDLPASYSFRSLARGQFGEALVLGTDGVLRVLDPETGSVAREVRVTEPWIEDANWQEPRPAVFTLGSTAYVTEPATRAIVAVDIPSGKELRRGVLEHTPDEVSGVPGVSDTH</sequence>
<dbReference type="EMBL" id="JAAXOQ010000013">
    <property type="protein sequence ID" value="NKY18993.1"/>
    <property type="molecule type" value="Genomic_DNA"/>
</dbReference>
<evidence type="ECO:0000256" key="2">
    <source>
        <dbReference type="SAM" id="SignalP"/>
    </source>
</evidence>
<accession>A0A846X1C8</accession>
<dbReference type="PROSITE" id="PS51257">
    <property type="entry name" value="PROKAR_LIPOPROTEIN"/>
    <property type="match status" value="1"/>
</dbReference>
<dbReference type="Proteomes" id="UP000582646">
    <property type="component" value="Unassembled WGS sequence"/>
</dbReference>
<dbReference type="InterPro" id="IPR011044">
    <property type="entry name" value="Quino_amine_DH_bsu"/>
</dbReference>